<gene>
    <name evidence="5" type="ORF">JTE90_001296</name>
</gene>
<dbReference type="EMBL" id="JAFNEN010000177">
    <property type="protein sequence ID" value="KAG8190688.1"/>
    <property type="molecule type" value="Genomic_DNA"/>
</dbReference>
<dbReference type="PROSITE" id="PS50086">
    <property type="entry name" value="TBC_RABGAP"/>
    <property type="match status" value="1"/>
</dbReference>
<feature type="domain" description="Rab-GAP TBC" evidence="4">
    <location>
        <begin position="1"/>
        <end position="65"/>
    </location>
</feature>
<dbReference type="PANTHER" id="PTHR47219:SF10">
    <property type="entry name" value="GROWTH HORMONE-REGULATED TBC PROTEIN 1"/>
    <property type="match status" value="1"/>
</dbReference>
<dbReference type="GO" id="GO:0005096">
    <property type="term" value="F:GTPase activator activity"/>
    <property type="evidence" value="ECO:0007669"/>
    <property type="project" value="UniProtKB-KW"/>
</dbReference>
<evidence type="ECO:0000259" key="4">
    <source>
        <dbReference type="PROSITE" id="PS50086"/>
    </source>
</evidence>
<comment type="function">
    <text evidence="2">May act as a GTPase-activating protein for Rab family protein(s).</text>
</comment>
<comment type="caution">
    <text evidence="5">The sequence shown here is derived from an EMBL/GenBank/DDBJ whole genome shotgun (WGS) entry which is preliminary data.</text>
</comment>
<dbReference type="PANTHER" id="PTHR47219">
    <property type="entry name" value="RAB GTPASE-ACTIVATING PROTEIN 1-LIKE"/>
    <property type="match status" value="1"/>
</dbReference>
<dbReference type="FunFam" id="1.10.472.80:FF:000029">
    <property type="entry name" value="Growth hormone-regulated TBC protein 1"/>
    <property type="match status" value="1"/>
</dbReference>
<keyword evidence="6" id="KW-1185">Reference proteome</keyword>
<name>A0AAV6V3Y5_9ARAC</name>
<dbReference type="Pfam" id="PF23436">
    <property type="entry name" value="RabGap-TBC_2"/>
    <property type="match status" value="1"/>
</dbReference>
<evidence type="ECO:0000256" key="1">
    <source>
        <dbReference type="ARBA" id="ARBA00022468"/>
    </source>
</evidence>
<feature type="region of interest" description="Disordered" evidence="3">
    <location>
        <begin position="172"/>
        <end position="278"/>
    </location>
</feature>
<evidence type="ECO:0000313" key="5">
    <source>
        <dbReference type="EMBL" id="KAG8190688.1"/>
    </source>
</evidence>
<evidence type="ECO:0000256" key="2">
    <source>
        <dbReference type="ARBA" id="ARBA00043879"/>
    </source>
</evidence>
<dbReference type="SUPFAM" id="SSF47923">
    <property type="entry name" value="Ypt/Rab-GAP domain of gyp1p"/>
    <property type="match status" value="1"/>
</dbReference>
<proteinExistence type="predicted"/>
<evidence type="ECO:0000256" key="3">
    <source>
        <dbReference type="SAM" id="MobiDB-lite"/>
    </source>
</evidence>
<dbReference type="Gene3D" id="1.10.472.80">
    <property type="entry name" value="Ypt/Rab-GAP domain of gyp1p, domain 3"/>
    <property type="match status" value="1"/>
</dbReference>
<accession>A0AAV6V3Y5</accession>
<dbReference type="Proteomes" id="UP000827092">
    <property type="component" value="Unassembled WGS sequence"/>
</dbReference>
<feature type="compositionally biased region" description="Basic and acidic residues" evidence="3">
    <location>
        <begin position="172"/>
        <end position="203"/>
    </location>
</feature>
<dbReference type="InterPro" id="IPR000195">
    <property type="entry name" value="Rab-GAP-TBC_dom"/>
</dbReference>
<dbReference type="GO" id="GO:0031267">
    <property type="term" value="F:small GTPase binding"/>
    <property type="evidence" value="ECO:0007669"/>
    <property type="project" value="TreeGrafter"/>
</dbReference>
<organism evidence="5 6">
    <name type="scientific">Oedothorax gibbosus</name>
    <dbReference type="NCBI Taxonomy" id="931172"/>
    <lineage>
        <taxon>Eukaryota</taxon>
        <taxon>Metazoa</taxon>
        <taxon>Ecdysozoa</taxon>
        <taxon>Arthropoda</taxon>
        <taxon>Chelicerata</taxon>
        <taxon>Arachnida</taxon>
        <taxon>Araneae</taxon>
        <taxon>Araneomorphae</taxon>
        <taxon>Entelegynae</taxon>
        <taxon>Araneoidea</taxon>
        <taxon>Linyphiidae</taxon>
        <taxon>Erigoninae</taxon>
        <taxon>Oedothorax</taxon>
    </lineage>
</organism>
<protein>
    <recommendedName>
        <fullName evidence="4">Rab-GAP TBC domain-containing protein</fullName>
    </recommendedName>
</protein>
<feature type="compositionally biased region" description="Basic and acidic residues" evidence="3">
    <location>
        <begin position="218"/>
        <end position="232"/>
    </location>
</feature>
<dbReference type="InterPro" id="IPR050302">
    <property type="entry name" value="Rab_GAP_TBC_domain"/>
</dbReference>
<evidence type="ECO:0000313" key="6">
    <source>
        <dbReference type="Proteomes" id="UP000827092"/>
    </source>
</evidence>
<keyword evidence="1" id="KW-0343">GTPase activation</keyword>
<feature type="compositionally biased region" description="Polar residues" evidence="3">
    <location>
        <begin position="253"/>
        <end position="264"/>
    </location>
</feature>
<sequence>MTHLEWCWFGGEEDNKAKVPQVHDLMVKTGVSWSMYVSKWFICLFAEVLPIETVLRIWDCLFYEGSKVLLRVAVTLVIKNQDKILAAKNFVEITEVFKSLPLGATVTECHTFMQAIFRVPGSFPRAHILRLREYCRGRVEQEQAHTKVLQEQQRQRAQEEKRLREERRIKEEEEKRIKEEEEKRIKEEEARLAAEEEENRGADELSPCDDAPQVNSSEGKENETEESKETDHVPNTTVISSSSSDSVKKVANGKQTSPIANENHSIAAAVESSPESYL</sequence>
<reference evidence="5 6" key="1">
    <citation type="journal article" date="2022" name="Nat. Ecol. Evol.">
        <title>A masculinizing supergene underlies an exaggerated male reproductive morph in a spider.</title>
        <authorList>
            <person name="Hendrickx F."/>
            <person name="De Corte Z."/>
            <person name="Sonet G."/>
            <person name="Van Belleghem S.M."/>
            <person name="Kostlbacher S."/>
            <person name="Vangestel C."/>
        </authorList>
    </citation>
    <scope>NUCLEOTIDE SEQUENCE [LARGE SCALE GENOMIC DNA]</scope>
    <source>
        <strain evidence="5">W744_W776</strain>
    </source>
</reference>
<dbReference type="InterPro" id="IPR035969">
    <property type="entry name" value="Rab-GAP_TBC_sf"/>
</dbReference>
<dbReference type="AlphaFoldDB" id="A0AAV6V3Y5"/>